<keyword evidence="2" id="KW-1185">Reference proteome</keyword>
<dbReference type="AlphaFoldDB" id="A0A7U2END5"/>
<dbReference type="VEuPathDB" id="FungiDB:JI435_424910"/>
<accession>A0A7U2END5</accession>
<dbReference type="OrthoDB" id="1844152at2759"/>
<dbReference type="EMBL" id="CP069023">
    <property type="protein sequence ID" value="QRC90036.1"/>
    <property type="molecule type" value="Genomic_DNA"/>
</dbReference>
<sequence>MGTGFLEKLESDRVTSIHLEKKLALSPAVHDDFHADVAGFSPYGLAWIGQNIARKHLTKSINEILVPLSNETNFAIKHIFGESPCNLFRHYIISWLTV</sequence>
<organism evidence="1 2">
    <name type="scientific">Phaeosphaeria nodorum (strain SN15 / ATCC MYA-4574 / FGSC 10173)</name>
    <name type="common">Glume blotch fungus</name>
    <name type="synonym">Parastagonospora nodorum</name>
    <dbReference type="NCBI Taxonomy" id="321614"/>
    <lineage>
        <taxon>Eukaryota</taxon>
        <taxon>Fungi</taxon>
        <taxon>Dikarya</taxon>
        <taxon>Ascomycota</taxon>
        <taxon>Pezizomycotina</taxon>
        <taxon>Dothideomycetes</taxon>
        <taxon>Pleosporomycetidae</taxon>
        <taxon>Pleosporales</taxon>
        <taxon>Pleosporineae</taxon>
        <taxon>Phaeosphaeriaceae</taxon>
        <taxon>Parastagonospora</taxon>
    </lineage>
</organism>
<reference evidence="2" key="1">
    <citation type="journal article" date="2021" name="BMC Genomics">
        <title>Chromosome-level genome assembly and manually-curated proteome of model necrotroph Parastagonospora nodorum Sn15 reveals a genome-wide trove of candidate effector homologs, and redundancy of virulence-related functions within an accessory chromosome.</title>
        <authorList>
            <person name="Bertazzoni S."/>
            <person name="Jones D.A.B."/>
            <person name="Phan H.T."/>
            <person name="Tan K.-C."/>
            <person name="Hane J.K."/>
        </authorList>
    </citation>
    <scope>NUCLEOTIDE SEQUENCE [LARGE SCALE GENOMIC DNA]</scope>
    <source>
        <strain evidence="2">SN15 / ATCC MYA-4574 / FGSC 10173)</strain>
    </source>
</reference>
<evidence type="ECO:0000313" key="1">
    <source>
        <dbReference type="EMBL" id="QRC90036.1"/>
    </source>
</evidence>
<protein>
    <submittedName>
        <fullName evidence="1">Uncharacterized protein</fullName>
    </submittedName>
</protein>
<gene>
    <name evidence="1" type="ORF">JI435_424910</name>
</gene>
<name>A0A7U2END5_PHANO</name>
<proteinExistence type="predicted"/>
<evidence type="ECO:0000313" key="2">
    <source>
        <dbReference type="Proteomes" id="UP000663193"/>
    </source>
</evidence>
<dbReference type="Proteomes" id="UP000663193">
    <property type="component" value="Chromosome 1"/>
</dbReference>